<feature type="transmembrane region" description="Helical" evidence="1">
    <location>
        <begin position="6"/>
        <end position="29"/>
    </location>
</feature>
<sequence length="160" mass="18720">MGWNSFFFLSIKTYFYFVLLCNVVCARFYDVTRSYSIAVTSQCTKAFKSLPVTFYKLPKKHHCFSNSNSFTRSIHTVFIYIAIEVLLFIKCQIVVLILRDFWDIPNLKILMSLSETMYTDYTLLDSEVSKVTSAIGYTPNSIEYRDIPEIIAFFFYPYGL</sequence>
<organism evidence="2">
    <name type="scientific">Pararge aegeria</name>
    <name type="common">speckled wood butterfly</name>
    <dbReference type="NCBI Taxonomy" id="116150"/>
    <lineage>
        <taxon>Eukaryota</taxon>
        <taxon>Metazoa</taxon>
        <taxon>Ecdysozoa</taxon>
        <taxon>Arthropoda</taxon>
        <taxon>Hexapoda</taxon>
        <taxon>Insecta</taxon>
        <taxon>Pterygota</taxon>
        <taxon>Neoptera</taxon>
        <taxon>Endopterygota</taxon>
        <taxon>Lepidoptera</taxon>
        <taxon>Glossata</taxon>
        <taxon>Ditrysia</taxon>
        <taxon>Papilionoidea</taxon>
        <taxon>Nymphalidae</taxon>
        <taxon>Satyrinae</taxon>
        <taxon>Satyrini</taxon>
        <taxon>Parargina</taxon>
        <taxon>Pararge</taxon>
    </lineage>
</organism>
<keyword evidence="1" id="KW-0472">Membrane</keyword>
<keyword evidence="1" id="KW-1133">Transmembrane helix</keyword>
<protein>
    <submittedName>
        <fullName evidence="2">Uncharacterized protein</fullName>
    </submittedName>
</protein>
<dbReference type="AlphaFoldDB" id="S4PCP9"/>
<accession>S4PCP9</accession>
<feature type="non-terminal residue" evidence="2">
    <location>
        <position position="160"/>
    </location>
</feature>
<evidence type="ECO:0000313" key="2">
    <source>
        <dbReference type="EMBL" id="JAA90246.1"/>
    </source>
</evidence>
<name>S4PCP9_9NEOP</name>
<evidence type="ECO:0000256" key="1">
    <source>
        <dbReference type="SAM" id="Phobius"/>
    </source>
</evidence>
<dbReference type="EMBL" id="GAIX01002314">
    <property type="protein sequence ID" value="JAA90246.1"/>
    <property type="molecule type" value="Transcribed_RNA"/>
</dbReference>
<reference evidence="2" key="1">
    <citation type="journal article" date="2013" name="BMC Genomics">
        <title>Unscrambling butterfly oogenesis.</title>
        <authorList>
            <person name="Carter J.M."/>
            <person name="Baker S.C."/>
            <person name="Pink R."/>
            <person name="Carter D.R."/>
            <person name="Collins A."/>
            <person name="Tomlin J."/>
            <person name="Gibbs M."/>
            <person name="Breuker C.J."/>
        </authorList>
    </citation>
    <scope>NUCLEOTIDE SEQUENCE</scope>
    <source>
        <tissue evidence="2">Ovary</tissue>
    </source>
</reference>
<keyword evidence="1" id="KW-0812">Transmembrane</keyword>
<proteinExistence type="predicted"/>
<reference evidence="2" key="2">
    <citation type="submission" date="2013-05" db="EMBL/GenBank/DDBJ databases">
        <authorList>
            <person name="Carter J.-M."/>
            <person name="Baker S.C."/>
            <person name="Pink R."/>
            <person name="Carter D.R.F."/>
            <person name="Collins A."/>
            <person name="Tomlin J."/>
            <person name="Gibbs M."/>
            <person name="Breuker C.J."/>
        </authorList>
    </citation>
    <scope>NUCLEOTIDE SEQUENCE</scope>
    <source>
        <tissue evidence="2">Ovary</tissue>
    </source>
</reference>
<feature type="transmembrane region" description="Helical" evidence="1">
    <location>
        <begin position="77"/>
        <end position="98"/>
    </location>
</feature>